<reference evidence="1 2" key="1">
    <citation type="submission" date="2014-04" db="EMBL/GenBank/DDBJ databases">
        <authorList>
            <consortium name="DOE Joint Genome Institute"/>
            <person name="Kuo A."/>
            <person name="Gay G."/>
            <person name="Dore J."/>
            <person name="Kohler A."/>
            <person name="Nagy L.G."/>
            <person name="Floudas D."/>
            <person name="Copeland A."/>
            <person name="Barry K.W."/>
            <person name="Cichocki N."/>
            <person name="Veneault-Fourrey C."/>
            <person name="LaButti K."/>
            <person name="Lindquist E.A."/>
            <person name="Lipzen A."/>
            <person name="Lundell T."/>
            <person name="Morin E."/>
            <person name="Murat C."/>
            <person name="Sun H."/>
            <person name="Tunlid A."/>
            <person name="Henrissat B."/>
            <person name="Grigoriev I.V."/>
            <person name="Hibbett D.S."/>
            <person name="Martin F."/>
            <person name="Nordberg H.P."/>
            <person name="Cantor M.N."/>
            <person name="Hua S.X."/>
        </authorList>
    </citation>
    <scope>NUCLEOTIDE SEQUENCE [LARGE SCALE GENOMIC DNA]</scope>
    <source>
        <strain evidence="2">h7</strain>
    </source>
</reference>
<evidence type="ECO:0000313" key="2">
    <source>
        <dbReference type="Proteomes" id="UP000053424"/>
    </source>
</evidence>
<proteinExistence type="predicted"/>
<gene>
    <name evidence="1" type="ORF">M413DRAFT_129406</name>
</gene>
<keyword evidence="2" id="KW-1185">Reference proteome</keyword>
<protein>
    <submittedName>
        <fullName evidence="1">Uncharacterized protein</fullName>
    </submittedName>
</protein>
<organism evidence="1 2">
    <name type="scientific">Hebeloma cylindrosporum</name>
    <dbReference type="NCBI Taxonomy" id="76867"/>
    <lineage>
        <taxon>Eukaryota</taxon>
        <taxon>Fungi</taxon>
        <taxon>Dikarya</taxon>
        <taxon>Basidiomycota</taxon>
        <taxon>Agaricomycotina</taxon>
        <taxon>Agaricomycetes</taxon>
        <taxon>Agaricomycetidae</taxon>
        <taxon>Agaricales</taxon>
        <taxon>Agaricineae</taxon>
        <taxon>Hymenogastraceae</taxon>
        <taxon>Hebeloma</taxon>
    </lineage>
</organism>
<dbReference type="HOGENOM" id="CLU_2638323_0_0_1"/>
<sequence>MPSSHQFVGAISLGVIAGDFFSIADSTQTSQPRPHPSICGQSSQRDASDYHRVESLFEFFFSFSLHRFWKLHEYNKE</sequence>
<accession>A0A0C3CDB9</accession>
<reference evidence="2" key="2">
    <citation type="submission" date="2015-01" db="EMBL/GenBank/DDBJ databases">
        <title>Evolutionary Origins and Diversification of the Mycorrhizal Mutualists.</title>
        <authorList>
            <consortium name="DOE Joint Genome Institute"/>
            <consortium name="Mycorrhizal Genomics Consortium"/>
            <person name="Kohler A."/>
            <person name="Kuo A."/>
            <person name="Nagy L.G."/>
            <person name="Floudas D."/>
            <person name="Copeland A."/>
            <person name="Barry K.W."/>
            <person name="Cichocki N."/>
            <person name="Veneault-Fourrey C."/>
            <person name="LaButti K."/>
            <person name="Lindquist E.A."/>
            <person name="Lipzen A."/>
            <person name="Lundell T."/>
            <person name="Morin E."/>
            <person name="Murat C."/>
            <person name="Riley R."/>
            <person name="Ohm R."/>
            <person name="Sun H."/>
            <person name="Tunlid A."/>
            <person name="Henrissat B."/>
            <person name="Grigoriev I.V."/>
            <person name="Hibbett D.S."/>
            <person name="Martin F."/>
        </authorList>
    </citation>
    <scope>NUCLEOTIDE SEQUENCE [LARGE SCALE GENOMIC DNA]</scope>
    <source>
        <strain evidence="2">h7</strain>
    </source>
</reference>
<dbReference type="AlphaFoldDB" id="A0A0C3CDB9"/>
<evidence type="ECO:0000313" key="1">
    <source>
        <dbReference type="EMBL" id="KIM42219.1"/>
    </source>
</evidence>
<dbReference type="Proteomes" id="UP000053424">
    <property type="component" value="Unassembled WGS sequence"/>
</dbReference>
<name>A0A0C3CDB9_HEBCY</name>
<dbReference type="EMBL" id="KN831778">
    <property type="protein sequence ID" value="KIM42219.1"/>
    <property type="molecule type" value="Genomic_DNA"/>
</dbReference>